<keyword evidence="2" id="KW-1185">Reference proteome</keyword>
<organism evidence="2">
    <name type="scientific">Spathaspora passalidarum (strain NRRL Y-27907 / 11-Y1)</name>
    <dbReference type="NCBI Taxonomy" id="619300"/>
    <lineage>
        <taxon>Eukaryota</taxon>
        <taxon>Fungi</taxon>
        <taxon>Dikarya</taxon>
        <taxon>Ascomycota</taxon>
        <taxon>Saccharomycotina</taxon>
        <taxon>Pichiomycetes</taxon>
        <taxon>Debaryomycetaceae</taxon>
        <taxon>Spathaspora</taxon>
    </lineage>
</organism>
<evidence type="ECO:0000313" key="1">
    <source>
        <dbReference type="EMBL" id="EGW31665.1"/>
    </source>
</evidence>
<gene>
    <name evidence="1" type="ORF">SPAPADRAFT_62280</name>
</gene>
<sequence>MDNSVNPEKKRIFSKSLGILTQGVVLKLDSMAFWKFWVCLQIKRTVSQSFTF</sequence>
<protein>
    <submittedName>
        <fullName evidence="1">Uncharacterized protein</fullName>
    </submittedName>
</protein>
<dbReference type="EMBL" id="GL996503">
    <property type="protein sequence ID" value="EGW31665.1"/>
    <property type="molecule type" value="Genomic_DNA"/>
</dbReference>
<dbReference type="HOGENOM" id="CLU_3088794_0_0_1"/>
<evidence type="ECO:0000313" key="2">
    <source>
        <dbReference type="Proteomes" id="UP000000709"/>
    </source>
</evidence>
<name>G3AR04_SPAPN</name>
<dbReference type="RefSeq" id="XP_007376443.1">
    <property type="nucleotide sequence ID" value="XM_007376381.1"/>
</dbReference>
<dbReference type="KEGG" id="spaa:SPAPADRAFT_62280"/>
<dbReference type="GeneID" id="18874240"/>
<dbReference type="Proteomes" id="UP000000709">
    <property type="component" value="Unassembled WGS sequence"/>
</dbReference>
<proteinExistence type="predicted"/>
<dbReference type="InParanoid" id="G3AR04"/>
<accession>G3AR04</accession>
<dbReference type="AlphaFoldDB" id="G3AR04"/>
<reference evidence="1 2" key="1">
    <citation type="journal article" date="2011" name="Proc. Natl. Acad. Sci. U.S.A.">
        <title>Comparative genomics of xylose-fermenting fungi for enhanced biofuel production.</title>
        <authorList>
            <person name="Wohlbach D.J."/>
            <person name="Kuo A."/>
            <person name="Sato T.K."/>
            <person name="Potts K.M."/>
            <person name="Salamov A.A."/>
            <person name="LaButti K.M."/>
            <person name="Sun H."/>
            <person name="Clum A."/>
            <person name="Pangilinan J.L."/>
            <person name="Lindquist E.A."/>
            <person name="Lucas S."/>
            <person name="Lapidus A."/>
            <person name="Jin M."/>
            <person name="Gunawan C."/>
            <person name="Balan V."/>
            <person name="Dale B.E."/>
            <person name="Jeffries T.W."/>
            <person name="Zinkel R."/>
            <person name="Barry K.W."/>
            <person name="Grigoriev I.V."/>
            <person name="Gasch A.P."/>
        </authorList>
    </citation>
    <scope>NUCLEOTIDE SEQUENCE [LARGE SCALE GENOMIC DNA]</scope>
    <source>
        <strain evidence="2">NRRL Y-27907 / 11-Y1</strain>
    </source>
</reference>